<keyword evidence="2" id="KW-0472">Membrane</keyword>
<evidence type="ECO:0000313" key="4">
    <source>
        <dbReference type="EMBL" id="KAL3613954.1"/>
    </source>
</evidence>
<organism evidence="4 5">
    <name type="scientific">Castilleja foliolosa</name>
    <dbReference type="NCBI Taxonomy" id="1961234"/>
    <lineage>
        <taxon>Eukaryota</taxon>
        <taxon>Viridiplantae</taxon>
        <taxon>Streptophyta</taxon>
        <taxon>Embryophyta</taxon>
        <taxon>Tracheophyta</taxon>
        <taxon>Spermatophyta</taxon>
        <taxon>Magnoliopsida</taxon>
        <taxon>eudicotyledons</taxon>
        <taxon>Gunneridae</taxon>
        <taxon>Pentapetalae</taxon>
        <taxon>asterids</taxon>
        <taxon>lamiids</taxon>
        <taxon>Lamiales</taxon>
        <taxon>Orobanchaceae</taxon>
        <taxon>Pedicularideae</taxon>
        <taxon>Castillejinae</taxon>
        <taxon>Castilleja</taxon>
    </lineage>
</organism>
<dbReference type="AlphaFoldDB" id="A0ABD3B9Z7"/>
<dbReference type="InterPro" id="IPR030381">
    <property type="entry name" value="G_DYNAMIN_dom"/>
</dbReference>
<dbReference type="EMBL" id="JAVIJP010000107">
    <property type="protein sequence ID" value="KAL3613954.1"/>
    <property type="molecule type" value="Genomic_DNA"/>
</dbReference>
<name>A0ABD3B9Z7_9LAMI</name>
<comment type="caution">
    <text evidence="4">The sequence shown here is derived from an EMBL/GenBank/DDBJ whole genome shotgun (WGS) entry which is preliminary data.</text>
</comment>
<feature type="region of interest" description="Disordered" evidence="1">
    <location>
        <begin position="75"/>
        <end position="94"/>
    </location>
</feature>
<dbReference type="Proteomes" id="UP001632038">
    <property type="component" value="Unassembled WGS sequence"/>
</dbReference>
<accession>A0ABD3B9Z7</accession>
<dbReference type="PANTHER" id="PTHR47858">
    <property type="entry name" value="HALOACID DEHALOGENASE-LIKE HYDROLASE (HAD) SUPERFAMILY PROTEIN"/>
    <property type="match status" value="1"/>
</dbReference>
<dbReference type="CDD" id="cd07505">
    <property type="entry name" value="HAD_BPGM-like"/>
    <property type="match status" value="1"/>
</dbReference>
<dbReference type="Gene3D" id="3.40.50.300">
    <property type="entry name" value="P-loop containing nucleotide triphosphate hydrolases"/>
    <property type="match status" value="1"/>
</dbReference>
<dbReference type="InterPro" id="IPR027417">
    <property type="entry name" value="P-loop_NTPase"/>
</dbReference>
<gene>
    <name evidence="4" type="ORF">CASFOL_042028</name>
</gene>
<dbReference type="PRINTS" id="PR00195">
    <property type="entry name" value="DYNAMIN"/>
</dbReference>
<dbReference type="SUPFAM" id="SSF56784">
    <property type="entry name" value="HAD-like"/>
    <property type="match status" value="1"/>
</dbReference>
<dbReference type="InterPro" id="IPR036412">
    <property type="entry name" value="HAD-like_sf"/>
</dbReference>
<evidence type="ECO:0000259" key="3">
    <source>
        <dbReference type="PROSITE" id="PS51718"/>
    </source>
</evidence>
<dbReference type="PANTHER" id="PTHR47858:SF2">
    <property type="entry name" value="HALOACID DEHALOGENASE-LIKE HYDROLASE (HAD) SUPERFAMILY PROTEIN"/>
    <property type="match status" value="1"/>
</dbReference>
<keyword evidence="2" id="KW-1133">Transmembrane helix</keyword>
<protein>
    <recommendedName>
        <fullName evidence="3">Dynamin-type G domain-containing protein</fullName>
    </recommendedName>
</protein>
<dbReference type="InterPro" id="IPR022812">
    <property type="entry name" value="Dynamin"/>
</dbReference>
<dbReference type="InterPro" id="IPR045063">
    <property type="entry name" value="Dynamin_N"/>
</dbReference>
<keyword evidence="5" id="KW-1185">Reference proteome</keyword>
<dbReference type="Pfam" id="PF00350">
    <property type="entry name" value="Dynamin_N"/>
    <property type="match status" value="1"/>
</dbReference>
<proteinExistence type="predicted"/>
<keyword evidence="2" id="KW-0812">Transmembrane</keyword>
<feature type="transmembrane region" description="Helical" evidence="2">
    <location>
        <begin position="14"/>
        <end position="32"/>
    </location>
</feature>
<dbReference type="SUPFAM" id="SSF52540">
    <property type="entry name" value="P-loop containing nucleoside triphosphate hydrolases"/>
    <property type="match status" value="1"/>
</dbReference>
<evidence type="ECO:0000256" key="2">
    <source>
        <dbReference type="SAM" id="Phobius"/>
    </source>
</evidence>
<evidence type="ECO:0000256" key="1">
    <source>
        <dbReference type="SAM" id="MobiDB-lite"/>
    </source>
</evidence>
<reference evidence="5" key="1">
    <citation type="journal article" date="2024" name="IScience">
        <title>Strigolactones Initiate the Formation of Haustorium-like Structures in Castilleja.</title>
        <authorList>
            <person name="Buerger M."/>
            <person name="Peterson D."/>
            <person name="Chory J."/>
        </authorList>
    </citation>
    <scope>NUCLEOTIDE SEQUENCE [LARGE SCALE GENOMIC DNA]</scope>
</reference>
<evidence type="ECO:0000313" key="5">
    <source>
        <dbReference type="Proteomes" id="UP001632038"/>
    </source>
</evidence>
<feature type="domain" description="Dynamin-type G" evidence="3">
    <location>
        <begin position="124"/>
        <end position="184"/>
    </location>
</feature>
<sequence length="349" mass="38141">MCQLLLTHIPTCHLPLFIFFLFLFFIFQIFLIKTLARLRAETLNYQYALLSSKASIGGGTKGGTGSHAELISTPFNTMSGEKSPSRKRRHHQLTESVTKSANEFKTRFEAYNRLQSAAVAFGENLPIPEIVAIGGQSDGKSSLLEALLGFRFNVREVEMGTRRPLILQMVHDSTALEPRCRFQTIVSEEDGMESIAHRFLSAVMKLGRKPSKCVVFEDDPRGITAAHNCTMMAIALIGAHPAVPSEHGEINSESILNYGLTVAGKGQESLVKEMDSILEKFSAFRVDKAEKAVEQGWYGAVAEGFLPLESSAAYWTTLAPNVEDYSGRAARLIAAGSAEVVKGCCGVGM</sequence>
<dbReference type="GO" id="GO:0005737">
    <property type="term" value="C:cytoplasm"/>
    <property type="evidence" value="ECO:0007669"/>
    <property type="project" value="UniProtKB-ARBA"/>
</dbReference>
<dbReference type="PROSITE" id="PS51718">
    <property type="entry name" value="G_DYNAMIN_2"/>
    <property type="match status" value="1"/>
</dbReference>